<sequence length="196" mass="22725">MNLNLSESVPCGNTSYSYRFPAGFGDYVWHMNCLSQTRIVLYLRGEPLLFAIDFTFVFSCMIICDADMLIKNMVSKWPGCSHDFFILEQSGVSALMEMESFKGMWLLDAYTERQAFCRLGCQQLQRSSWHVMSCTMCIRNNVVLEEDDSMEDDEERDVDERPHPANESGIQTRHRLIEILDKTVHEMFTLSHFNTS</sequence>
<reference evidence="3" key="3">
    <citation type="submission" date="2015-06" db="UniProtKB">
        <authorList>
            <consortium name="EnsemblMetazoa"/>
        </authorList>
    </citation>
    <scope>IDENTIFICATION</scope>
</reference>
<evidence type="ECO:0000313" key="2">
    <source>
        <dbReference type="EMBL" id="ELT94229.1"/>
    </source>
</evidence>
<dbReference type="EMBL" id="AMQN01012413">
    <property type="status" value="NOT_ANNOTATED_CDS"/>
    <property type="molecule type" value="Genomic_DNA"/>
</dbReference>
<dbReference type="OrthoDB" id="1515171at2759"/>
<name>R7TKJ6_CAPTE</name>
<gene>
    <name evidence="2" type="ORF">CAPTEDRAFT_214174</name>
</gene>
<accession>R7TKJ6</accession>
<proteinExistence type="predicted"/>
<reference evidence="4" key="1">
    <citation type="submission" date="2012-12" db="EMBL/GenBank/DDBJ databases">
        <authorList>
            <person name="Hellsten U."/>
            <person name="Grimwood J."/>
            <person name="Chapman J.A."/>
            <person name="Shapiro H."/>
            <person name="Aerts A."/>
            <person name="Otillar R.P."/>
            <person name="Terry A.Y."/>
            <person name="Boore J.L."/>
            <person name="Simakov O."/>
            <person name="Marletaz F."/>
            <person name="Cho S.-J."/>
            <person name="Edsinger-Gonzales E."/>
            <person name="Havlak P."/>
            <person name="Kuo D.-H."/>
            <person name="Larsson T."/>
            <person name="Lv J."/>
            <person name="Arendt D."/>
            <person name="Savage R."/>
            <person name="Osoegawa K."/>
            <person name="de Jong P."/>
            <person name="Lindberg D.R."/>
            <person name="Seaver E.C."/>
            <person name="Weisblat D.A."/>
            <person name="Putnam N.H."/>
            <person name="Grigoriev I.V."/>
            <person name="Rokhsar D.S."/>
        </authorList>
    </citation>
    <scope>NUCLEOTIDE SEQUENCE</scope>
    <source>
        <strain evidence="4">I ESC-2004</strain>
    </source>
</reference>
<evidence type="ECO:0000313" key="4">
    <source>
        <dbReference type="Proteomes" id="UP000014760"/>
    </source>
</evidence>
<dbReference type="HOGENOM" id="CLU_1391455_0_0_1"/>
<protein>
    <submittedName>
        <fullName evidence="2 3">Uncharacterized protein</fullName>
    </submittedName>
</protein>
<dbReference type="Proteomes" id="UP000014760">
    <property type="component" value="Unassembled WGS sequence"/>
</dbReference>
<dbReference type="EnsemblMetazoa" id="CapteT214174">
    <property type="protein sequence ID" value="CapteP214174"/>
    <property type="gene ID" value="CapteG214174"/>
</dbReference>
<reference evidence="2 4" key="2">
    <citation type="journal article" date="2013" name="Nature">
        <title>Insights into bilaterian evolution from three spiralian genomes.</title>
        <authorList>
            <person name="Simakov O."/>
            <person name="Marletaz F."/>
            <person name="Cho S.J."/>
            <person name="Edsinger-Gonzales E."/>
            <person name="Havlak P."/>
            <person name="Hellsten U."/>
            <person name="Kuo D.H."/>
            <person name="Larsson T."/>
            <person name="Lv J."/>
            <person name="Arendt D."/>
            <person name="Savage R."/>
            <person name="Osoegawa K."/>
            <person name="de Jong P."/>
            <person name="Grimwood J."/>
            <person name="Chapman J.A."/>
            <person name="Shapiro H."/>
            <person name="Aerts A."/>
            <person name="Otillar R.P."/>
            <person name="Terry A.Y."/>
            <person name="Boore J.L."/>
            <person name="Grigoriev I.V."/>
            <person name="Lindberg D.R."/>
            <person name="Seaver E.C."/>
            <person name="Weisblat D.A."/>
            <person name="Putnam N.H."/>
            <person name="Rokhsar D.S."/>
        </authorList>
    </citation>
    <scope>NUCLEOTIDE SEQUENCE</scope>
    <source>
        <strain evidence="2 4">I ESC-2004</strain>
    </source>
</reference>
<feature type="region of interest" description="Disordered" evidence="1">
    <location>
        <begin position="148"/>
        <end position="168"/>
    </location>
</feature>
<keyword evidence="4" id="KW-1185">Reference proteome</keyword>
<dbReference type="EMBL" id="KB309503">
    <property type="protein sequence ID" value="ELT94229.1"/>
    <property type="molecule type" value="Genomic_DNA"/>
</dbReference>
<organism evidence="2">
    <name type="scientific">Capitella teleta</name>
    <name type="common">Polychaete worm</name>
    <dbReference type="NCBI Taxonomy" id="283909"/>
    <lineage>
        <taxon>Eukaryota</taxon>
        <taxon>Metazoa</taxon>
        <taxon>Spiralia</taxon>
        <taxon>Lophotrochozoa</taxon>
        <taxon>Annelida</taxon>
        <taxon>Polychaeta</taxon>
        <taxon>Sedentaria</taxon>
        <taxon>Scolecida</taxon>
        <taxon>Capitellidae</taxon>
        <taxon>Capitella</taxon>
    </lineage>
</organism>
<feature type="compositionally biased region" description="Acidic residues" evidence="1">
    <location>
        <begin position="148"/>
        <end position="157"/>
    </location>
</feature>
<evidence type="ECO:0000256" key="1">
    <source>
        <dbReference type="SAM" id="MobiDB-lite"/>
    </source>
</evidence>
<evidence type="ECO:0000313" key="3">
    <source>
        <dbReference type="EnsemblMetazoa" id="CapteP214174"/>
    </source>
</evidence>
<dbReference type="AlphaFoldDB" id="R7TKJ6"/>